<dbReference type="Pfam" id="PF00005">
    <property type="entry name" value="ABC_tran"/>
    <property type="match status" value="2"/>
</dbReference>
<gene>
    <name evidence="12" type="primary">ettA</name>
    <name evidence="14" type="ORF">SAMN05660991_00984</name>
</gene>
<dbReference type="GO" id="GO:0016887">
    <property type="term" value="F:ATP hydrolysis activity"/>
    <property type="evidence" value="ECO:0007669"/>
    <property type="project" value="UniProtKB-UniRule"/>
</dbReference>
<evidence type="ECO:0000256" key="8">
    <source>
        <dbReference type="ARBA" id="ARBA00022840"/>
    </source>
</evidence>
<dbReference type="RefSeq" id="WP_091940690.1">
    <property type="nucleotide sequence ID" value="NZ_FOEE01000002.1"/>
</dbReference>
<keyword evidence="4 12" id="KW-0699">rRNA-binding</keyword>
<evidence type="ECO:0000256" key="9">
    <source>
        <dbReference type="ARBA" id="ARBA00022845"/>
    </source>
</evidence>
<dbReference type="InterPro" id="IPR017871">
    <property type="entry name" value="ABC_transporter-like_CS"/>
</dbReference>
<dbReference type="Proteomes" id="UP000198960">
    <property type="component" value="Unassembled WGS sequence"/>
</dbReference>
<dbReference type="GO" id="GO:0006412">
    <property type="term" value="P:translation"/>
    <property type="evidence" value="ECO:0007669"/>
    <property type="project" value="UniProtKB-KW"/>
</dbReference>
<dbReference type="CDD" id="cd03221">
    <property type="entry name" value="ABCF_EF-3"/>
    <property type="match status" value="2"/>
</dbReference>
<dbReference type="NCBIfam" id="NF008775">
    <property type="entry name" value="PRK11819.1"/>
    <property type="match status" value="1"/>
</dbReference>
<evidence type="ECO:0000256" key="7">
    <source>
        <dbReference type="ARBA" id="ARBA00022801"/>
    </source>
</evidence>
<keyword evidence="2 12" id="KW-0963">Cytoplasm</keyword>
<comment type="function">
    <text evidence="12">A translation factor that gates the progression of the 70S ribosomal initiation complex (IC, containing tRNA(fMet) in the P-site) into the translation elongation cycle by using a mechanism sensitive to the ATP/ADP ratio. Binds to the 70S ribosome E-site where it modulates the state of the translating ribosome during subunit translocation. ATP hydrolysis probably frees it from the ribosome, which can enter the elongation phase.</text>
</comment>
<evidence type="ECO:0000256" key="6">
    <source>
        <dbReference type="ARBA" id="ARBA00022741"/>
    </source>
</evidence>
<dbReference type="GO" id="GO:0005524">
    <property type="term" value="F:ATP binding"/>
    <property type="evidence" value="ECO:0007669"/>
    <property type="project" value="UniProtKB-UniRule"/>
</dbReference>
<evidence type="ECO:0000313" key="15">
    <source>
        <dbReference type="Proteomes" id="UP000198960"/>
    </source>
</evidence>
<dbReference type="InterPro" id="IPR032781">
    <property type="entry name" value="ABC_tran_Xtn"/>
</dbReference>
<dbReference type="InterPro" id="IPR003439">
    <property type="entry name" value="ABC_transporter-like_ATP-bd"/>
</dbReference>
<keyword evidence="11 12" id="KW-0648">Protein biosynthesis</keyword>
<evidence type="ECO:0000256" key="1">
    <source>
        <dbReference type="ARBA" id="ARBA00005868"/>
    </source>
</evidence>
<sequence length="556" mass="61553">MAQYIYTMVRARKAHGDKVILDDVTLSFLPGAKIGVVGPNGAGKSTVLQIMAGMQHPSNGDANLAPDATVGILLQEPPLNEQLDVRGNVEEAVKPLRDALTRFEEVSAAMGEPDADFDALMAEQGELMEVIEQHDGWELDARIEQAMDALRCPPGDADVTVLSGGERRRVALCKLLLEAPDLLLLDEPTNHLDAESVAWLEQHLEKYAGTVVAVTHDRYFLDNVAQWILELDRGRAYPYEGNYSTYLETKAARLQVEGAKDAKRAKRLKDELEWVRSGAKARQAKSKARLARYEEMAAEADKFRKLDFEEIQIPPGPRLGSVVVETKHLTKGFGDRVLIDDLSFTLPRNGIVGVVGPNGAGKTTLFKMLVGEEKPDDGEIKVGETVKLSYVEQNRSGIDPKKTLWDVVSDGLDHIKVGNVEMPSRAYVAAFGFKGPDQQKPAGVLSGGERNRLNLALTLKQGGNLLLLDEPTNDLDVETLTSLESALLEFPGCAVVVSHDRWFLDRVATHILAYEGESRWFWFEGNFADYEKNKVERLGQDATRPHRATYRKLSRD</sequence>
<dbReference type="GO" id="GO:0005737">
    <property type="term" value="C:cytoplasm"/>
    <property type="evidence" value="ECO:0007669"/>
    <property type="project" value="UniProtKB-SubCell"/>
</dbReference>
<dbReference type="PROSITE" id="PS00211">
    <property type="entry name" value="ABC_TRANSPORTER_1"/>
    <property type="match status" value="2"/>
</dbReference>
<keyword evidence="5 12" id="KW-0677">Repeat</keyword>
<dbReference type="EC" id="3.6.1.-" evidence="12"/>
<protein>
    <recommendedName>
        <fullName evidence="12">Energy-dependent translational throttle protein EttA</fullName>
        <ecNumber evidence="12">3.6.1.-</ecNumber>
    </recommendedName>
    <alternativeName>
        <fullName evidence="12">Translational regulatory factor EttA</fullName>
    </alternativeName>
</protein>
<dbReference type="OrthoDB" id="3169603at2"/>
<dbReference type="GO" id="GO:0045900">
    <property type="term" value="P:negative regulation of translational elongation"/>
    <property type="evidence" value="ECO:0007669"/>
    <property type="project" value="UniProtKB-UniRule"/>
</dbReference>
<dbReference type="PANTHER" id="PTHR43858:SF1">
    <property type="entry name" value="ABC TRANSPORTER-RELATED PROTEIN"/>
    <property type="match status" value="1"/>
</dbReference>
<dbReference type="EMBL" id="FOEE01000002">
    <property type="protein sequence ID" value="SEO61111.1"/>
    <property type="molecule type" value="Genomic_DNA"/>
</dbReference>
<name>A0A1H8R474_9ACTN</name>
<evidence type="ECO:0000256" key="12">
    <source>
        <dbReference type="HAMAP-Rule" id="MF_00847"/>
    </source>
</evidence>
<dbReference type="PROSITE" id="PS50893">
    <property type="entry name" value="ABC_TRANSPORTER_2"/>
    <property type="match status" value="2"/>
</dbReference>
<dbReference type="PANTHER" id="PTHR43858">
    <property type="entry name" value="ENERGY-DEPENDENT TRANSLATIONAL THROTTLE PROTEIN ETTA"/>
    <property type="match status" value="1"/>
</dbReference>
<evidence type="ECO:0000256" key="3">
    <source>
        <dbReference type="ARBA" id="ARBA00022555"/>
    </source>
</evidence>
<feature type="binding site" evidence="12">
    <location>
        <begin position="38"/>
        <end position="45"/>
    </location>
    <ligand>
        <name>ATP</name>
        <dbReference type="ChEBI" id="CHEBI:30616"/>
        <label>1</label>
    </ligand>
</feature>
<dbReference type="FunFam" id="3.40.50.300:FF:000183">
    <property type="entry name" value="ABC transporter ATP-binding protein yjjK"/>
    <property type="match status" value="1"/>
</dbReference>
<dbReference type="NCBIfam" id="TIGR03719">
    <property type="entry name" value="ABC_ABC_ChvD"/>
    <property type="match status" value="1"/>
</dbReference>
<comment type="caution">
    <text evidence="12">Lacks conserved residue(s) required for the propagation of feature annotation.</text>
</comment>
<evidence type="ECO:0000256" key="2">
    <source>
        <dbReference type="ARBA" id="ARBA00022490"/>
    </source>
</evidence>
<comment type="subunit">
    <text evidence="12">Monomer. Probably contacts ribosomal proteins L1, L5, L33 and S7, the 16S and 23S rRNA and the P-site containing tRNA(fMet).</text>
</comment>
<keyword evidence="8 12" id="KW-0067">ATP-binding</keyword>
<feature type="domain" description="ABC transporter" evidence="13">
    <location>
        <begin position="6"/>
        <end position="258"/>
    </location>
</feature>
<dbReference type="Pfam" id="PF12848">
    <property type="entry name" value="ABC_tran_Xtn"/>
    <property type="match status" value="1"/>
</dbReference>
<comment type="similarity">
    <text evidence="1 12">Belongs to the ABC transporter superfamily. ABCF family. Translational throttle EttA subfamily.</text>
</comment>
<dbReference type="GO" id="GO:0019843">
    <property type="term" value="F:rRNA binding"/>
    <property type="evidence" value="ECO:0007669"/>
    <property type="project" value="UniProtKB-UniRule"/>
</dbReference>
<keyword evidence="9 12" id="KW-0810">Translation regulation</keyword>
<comment type="domain">
    <text evidence="12">The P-site tRNA interaction motif (PtIM domain) probably interacts with the P-site tRNA(fMet) as well as the 23S rRNA.</text>
</comment>
<dbReference type="STRING" id="673521.SAMN05660991_00984"/>
<proteinExistence type="inferred from homology"/>
<dbReference type="InterPro" id="IPR003593">
    <property type="entry name" value="AAA+_ATPase"/>
</dbReference>
<evidence type="ECO:0000256" key="11">
    <source>
        <dbReference type="ARBA" id="ARBA00022917"/>
    </source>
</evidence>
<evidence type="ECO:0000256" key="10">
    <source>
        <dbReference type="ARBA" id="ARBA00022884"/>
    </source>
</evidence>
<dbReference type="InterPro" id="IPR027417">
    <property type="entry name" value="P-loop_NTPase"/>
</dbReference>
<dbReference type="SMART" id="SM00382">
    <property type="entry name" value="AAA"/>
    <property type="match status" value="2"/>
</dbReference>
<feature type="binding site" evidence="12">
    <location>
        <begin position="356"/>
        <end position="363"/>
    </location>
    <ligand>
        <name>ATP</name>
        <dbReference type="ChEBI" id="CHEBI:30616"/>
        <label>2</label>
    </ligand>
</feature>
<dbReference type="GO" id="GO:0000049">
    <property type="term" value="F:tRNA binding"/>
    <property type="evidence" value="ECO:0007669"/>
    <property type="project" value="UniProtKB-UniRule"/>
</dbReference>
<feature type="domain" description="ABC transporter" evidence="13">
    <location>
        <begin position="324"/>
        <end position="541"/>
    </location>
</feature>
<dbReference type="Gene3D" id="3.40.50.300">
    <property type="entry name" value="P-loop containing nucleotide triphosphate hydrolases"/>
    <property type="match status" value="2"/>
</dbReference>
<feature type="region of interest" description="Arm" evidence="12">
    <location>
        <begin position="94"/>
        <end position="138"/>
    </location>
</feature>
<dbReference type="HAMAP" id="MF_00847">
    <property type="entry name" value="EttA"/>
    <property type="match status" value="1"/>
</dbReference>
<keyword evidence="7 12" id="KW-0378">Hydrolase</keyword>
<comment type="subcellular location">
    <subcellularLocation>
        <location evidence="12">Cytoplasm</location>
    </subcellularLocation>
    <text evidence="12">Associates with ribosomes and polysomes.</text>
</comment>
<comment type="catalytic activity">
    <reaction evidence="12">
        <text>ATP + H2O = ADP + phosphate + H(+)</text>
        <dbReference type="Rhea" id="RHEA:13065"/>
        <dbReference type="ChEBI" id="CHEBI:15377"/>
        <dbReference type="ChEBI" id="CHEBI:15378"/>
        <dbReference type="ChEBI" id="CHEBI:30616"/>
        <dbReference type="ChEBI" id="CHEBI:43474"/>
        <dbReference type="ChEBI" id="CHEBI:456216"/>
    </reaction>
</comment>
<evidence type="ECO:0000256" key="4">
    <source>
        <dbReference type="ARBA" id="ARBA00022730"/>
    </source>
</evidence>
<dbReference type="AlphaFoldDB" id="A0A1H8R474"/>
<keyword evidence="10 12" id="KW-0694">RNA-binding</keyword>
<evidence type="ECO:0000256" key="5">
    <source>
        <dbReference type="ARBA" id="ARBA00022737"/>
    </source>
</evidence>
<dbReference type="SUPFAM" id="SSF52540">
    <property type="entry name" value="P-loop containing nucleoside triphosphate hydrolases"/>
    <property type="match status" value="2"/>
</dbReference>
<evidence type="ECO:0000313" key="14">
    <source>
        <dbReference type="EMBL" id="SEO61111.1"/>
    </source>
</evidence>
<dbReference type="FunFam" id="3.40.50.300:FF:000011">
    <property type="entry name" value="Putative ABC transporter ATP-binding component"/>
    <property type="match status" value="1"/>
</dbReference>
<comment type="domain">
    <text evidence="12">The arm domain is inserted in the first ABC transporter domain. Probably contacts ribosomal protein L1.</text>
</comment>
<dbReference type="GO" id="GO:0043022">
    <property type="term" value="F:ribosome binding"/>
    <property type="evidence" value="ECO:0007669"/>
    <property type="project" value="UniProtKB-UniRule"/>
</dbReference>
<reference evidence="15" key="1">
    <citation type="submission" date="2016-10" db="EMBL/GenBank/DDBJ databases">
        <authorList>
            <person name="Varghese N."/>
            <person name="Submissions S."/>
        </authorList>
    </citation>
    <scope>NUCLEOTIDE SEQUENCE [LARGE SCALE GENOMIC DNA]</scope>
    <source>
        <strain evidence="15">DSM 45413</strain>
    </source>
</reference>
<keyword evidence="6 12" id="KW-0547">Nucleotide-binding</keyword>
<accession>A0A1H8R474</accession>
<dbReference type="InterPro" id="IPR022374">
    <property type="entry name" value="EttA"/>
</dbReference>
<evidence type="ECO:0000259" key="13">
    <source>
        <dbReference type="PROSITE" id="PS50893"/>
    </source>
</evidence>
<keyword evidence="15" id="KW-1185">Reference proteome</keyword>
<organism evidence="14 15">
    <name type="scientific">Trujillonella endophytica</name>
    <dbReference type="NCBI Taxonomy" id="673521"/>
    <lineage>
        <taxon>Bacteria</taxon>
        <taxon>Bacillati</taxon>
        <taxon>Actinomycetota</taxon>
        <taxon>Actinomycetes</taxon>
        <taxon>Geodermatophilales</taxon>
        <taxon>Geodermatophilaceae</taxon>
        <taxon>Trujillonella</taxon>
    </lineage>
</organism>
<keyword evidence="3 12" id="KW-0820">tRNA-binding</keyword>